<dbReference type="Gene3D" id="3.30.40.10">
    <property type="entry name" value="Zinc/RING finger domain, C3HC4 (zinc finger)"/>
    <property type="match status" value="1"/>
</dbReference>
<evidence type="ECO:0000256" key="4">
    <source>
        <dbReference type="PROSITE-ProRule" id="PRU00723"/>
    </source>
</evidence>
<keyword evidence="2 4" id="KW-0863">Zinc-finger</keyword>
<evidence type="ECO:0000259" key="7">
    <source>
        <dbReference type="PROSITE" id="PS50103"/>
    </source>
</evidence>
<dbReference type="InterPro" id="IPR001841">
    <property type="entry name" value="Znf_RING"/>
</dbReference>
<gene>
    <name evidence="8" type="ORF">Prudu_017963</name>
</gene>
<dbReference type="Gene3D" id="4.10.1000.10">
    <property type="entry name" value="Zinc finger, CCCH-type"/>
    <property type="match status" value="1"/>
</dbReference>
<name>A0A4Y1RRF6_PRUDU</name>
<feature type="domain" description="C3H1-type" evidence="7">
    <location>
        <begin position="424"/>
        <end position="452"/>
    </location>
</feature>
<dbReference type="FunFam" id="3.30.40.10:FF:000045">
    <property type="entry name" value="RING finger protein 113A"/>
    <property type="match status" value="1"/>
</dbReference>
<dbReference type="PANTHER" id="PTHR12930:SF0">
    <property type="entry name" value="RING FINGER PROTEIN 113B"/>
    <property type="match status" value="1"/>
</dbReference>
<dbReference type="InterPro" id="IPR013083">
    <property type="entry name" value="Znf_RING/FYVE/PHD"/>
</dbReference>
<keyword evidence="1 4" id="KW-0479">Metal-binding</keyword>
<dbReference type="SUPFAM" id="SSF57850">
    <property type="entry name" value="RING/U-box"/>
    <property type="match status" value="1"/>
</dbReference>
<protein>
    <submittedName>
        <fullName evidence="8">Zinc finger CCCH-type/C3HC4-type RING finger family protein</fullName>
    </submittedName>
</protein>
<sequence length="561" mass="63652">MSMVSGDVITHHHVEGFSWSRLRRKTGMIAYNKVVCRPMCGNKADYEYSLFWVCSLWPICCSYFLLVGGTNIPASCRFFTLNAAELETLSFLLLHQQSASRGRRIRKKKKKNLTLFSTAYAPGARETTPSDSYGQTLITTAIPHPEHRDRTQTRRLQLRRQARPSLPFCLHGFVGKSRNPTGFRRNFAAVVRCLPAPNQLSKVNFRVRVWPVLESQFRPLPPIFQAAAIKREKLPLKTLIRRLICNSPSGNAEPGEVCNFFRKPIKKQNIRKRRVDEDEEDDGSKSGGTSLPSQRKASKLDGKLYFSSGPAKSSTPGSGAIFEFKSSKEIQVEHDSRATATLETETDFSRDARAVRERVLKQAEEALKGKSKGTENNKLYKGIHGYTDYKAGFRRELTVASEKAGGSHGPLRASAHIRATTRFDYQPDICKDYKETGYCGYGDSCKFMHDRGDYKSGWQMEREWDEAEKIRKRNLALGEDDVDQTDEDDEDDEDGSLPFACFICRQPFVDPVVTKCNHYFCEHCALKHHSKNKKCFVCEKPTLGIFNTAHDIRKRMAAEGK</sequence>
<dbReference type="GO" id="GO:0034247">
    <property type="term" value="P:snoRNA splicing"/>
    <property type="evidence" value="ECO:0007669"/>
    <property type="project" value="TreeGrafter"/>
</dbReference>
<feature type="zinc finger region" description="C3H1-type" evidence="4">
    <location>
        <begin position="424"/>
        <end position="452"/>
    </location>
</feature>
<dbReference type="InterPro" id="IPR000571">
    <property type="entry name" value="Znf_CCCH"/>
</dbReference>
<dbReference type="EMBL" id="AP019302">
    <property type="protein sequence ID" value="BBH06333.1"/>
    <property type="molecule type" value="Genomic_DNA"/>
</dbReference>
<dbReference type="PROSITE" id="PS00518">
    <property type="entry name" value="ZF_RING_1"/>
    <property type="match status" value="1"/>
</dbReference>
<dbReference type="PROSITE" id="PS50089">
    <property type="entry name" value="ZF_RING_2"/>
    <property type="match status" value="1"/>
</dbReference>
<proteinExistence type="predicted"/>
<keyword evidence="3 4" id="KW-0862">Zinc</keyword>
<feature type="region of interest" description="Disordered" evidence="5">
    <location>
        <begin position="271"/>
        <end position="298"/>
    </location>
</feature>
<dbReference type="InterPro" id="IPR039971">
    <property type="entry name" value="CWC24-like"/>
</dbReference>
<dbReference type="SMART" id="SM00184">
    <property type="entry name" value="RING"/>
    <property type="match status" value="1"/>
</dbReference>
<dbReference type="SMART" id="SM00356">
    <property type="entry name" value="ZnF_C3H1"/>
    <property type="match status" value="1"/>
</dbReference>
<feature type="domain" description="RING-type" evidence="6">
    <location>
        <begin position="501"/>
        <end position="539"/>
    </location>
</feature>
<organism evidence="8">
    <name type="scientific">Prunus dulcis</name>
    <name type="common">Almond</name>
    <name type="synonym">Amygdalus dulcis</name>
    <dbReference type="NCBI Taxonomy" id="3755"/>
    <lineage>
        <taxon>Eukaryota</taxon>
        <taxon>Viridiplantae</taxon>
        <taxon>Streptophyta</taxon>
        <taxon>Embryophyta</taxon>
        <taxon>Tracheophyta</taxon>
        <taxon>Spermatophyta</taxon>
        <taxon>Magnoliopsida</taxon>
        <taxon>eudicotyledons</taxon>
        <taxon>Gunneridae</taxon>
        <taxon>Pentapetalae</taxon>
        <taxon>rosids</taxon>
        <taxon>fabids</taxon>
        <taxon>Rosales</taxon>
        <taxon>Rosaceae</taxon>
        <taxon>Amygdaloideae</taxon>
        <taxon>Amygdaleae</taxon>
        <taxon>Prunus</taxon>
    </lineage>
</organism>
<dbReference type="Pfam" id="PF00642">
    <property type="entry name" value="zf-CCCH"/>
    <property type="match status" value="1"/>
</dbReference>
<dbReference type="AlphaFoldDB" id="A0A4Y1RRF6"/>
<evidence type="ECO:0000313" key="8">
    <source>
        <dbReference type="EMBL" id="BBH06333.1"/>
    </source>
</evidence>
<dbReference type="SUPFAM" id="SSF90229">
    <property type="entry name" value="CCCH zinc finger"/>
    <property type="match status" value="1"/>
</dbReference>
<accession>A0A4Y1RRF6</accession>
<dbReference type="GO" id="GO:0005684">
    <property type="term" value="C:U2-type spliceosomal complex"/>
    <property type="evidence" value="ECO:0007669"/>
    <property type="project" value="TreeGrafter"/>
</dbReference>
<dbReference type="InterPro" id="IPR036855">
    <property type="entry name" value="Znf_CCCH_sf"/>
</dbReference>
<evidence type="ECO:0000256" key="5">
    <source>
        <dbReference type="SAM" id="MobiDB-lite"/>
    </source>
</evidence>
<dbReference type="FunFam" id="4.10.1000.10:FF:000014">
    <property type="entry name" value="Zinc finger CCCH domain-containing protein 1"/>
    <property type="match status" value="1"/>
</dbReference>
<dbReference type="PROSITE" id="PS50103">
    <property type="entry name" value="ZF_C3H1"/>
    <property type="match status" value="1"/>
</dbReference>
<dbReference type="CDD" id="cd16539">
    <property type="entry name" value="RING-HC_RNF113A_B"/>
    <property type="match status" value="1"/>
</dbReference>
<evidence type="ECO:0000256" key="1">
    <source>
        <dbReference type="ARBA" id="ARBA00022723"/>
    </source>
</evidence>
<evidence type="ECO:0000259" key="6">
    <source>
        <dbReference type="PROSITE" id="PS50089"/>
    </source>
</evidence>
<dbReference type="PANTHER" id="PTHR12930">
    <property type="entry name" value="ZINC FINGER PROTEIN 183"/>
    <property type="match status" value="1"/>
</dbReference>
<dbReference type="InterPro" id="IPR017907">
    <property type="entry name" value="Znf_RING_CS"/>
</dbReference>
<evidence type="ECO:0000256" key="3">
    <source>
        <dbReference type="ARBA" id="ARBA00022833"/>
    </source>
</evidence>
<evidence type="ECO:0000256" key="2">
    <source>
        <dbReference type="ARBA" id="ARBA00022771"/>
    </source>
</evidence>
<dbReference type="GO" id="GO:0008270">
    <property type="term" value="F:zinc ion binding"/>
    <property type="evidence" value="ECO:0007669"/>
    <property type="project" value="UniProtKB-KW"/>
</dbReference>
<reference evidence="8" key="1">
    <citation type="journal article" date="2019" name="Science">
        <title>Mutation of a bHLH transcription factor allowed almond domestication.</title>
        <authorList>
            <person name="Sanchez-Perez R."/>
            <person name="Pavan S."/>
            <person name="Mazzeo R."/>
            <person name="Moldovan C."/>
            <person name="Aiese Cigliano R."/>
            <person name="Del Cueto J."/>
            <person name="Ricciardi F."/>
            <person name="Lotti C."/>
            <person name="Ricciardi L."/>
            <person name="Dicenta F."/>
            <person name="Lopez-Marques R.L."/>
            <person name="Lindberg Moller B."/>
        </authorList>
    </citation>
    <scope>NUCLEOTIDE SEQUENCE</scope>
</reference>
<dbReference type="Pfam" id="PF13920">
    <property type="entry name" value="zf-C3HC4_3"/>
    <property type="match status" value="1"/>
</dbReference>